<dbReference type="Proteomes" id="UP000887565">
    <property type="component" value="Unplaced"/>
</dbReference>
<accession>A0A915K767</accession>
<protein>
    <submittedName>
        <fullName evidence="3">Uncharacterized protein</fullName>
    </submittedName>
</protein>
<keyword evidence="2" id="KW-1185">Reference proteome</keyword>
<evidence type="ECO:0000313" key="3">
    <source>
        <dbReference type="WBParaSite" id="nRc.2.0.1.t34183-RA"/>
    </source>
</evidence>
<proteinExistence type="predicted"/>
<sequence>MPAYARLLQHCLFIYLVLYIGAGYGKLGRAMGPGVRLLQTSIRRKTILGILRVTFLPEDLDFPWESTRSRCEAPLIETKVVENPLLLELRSGFYQEALRRAILDFSADIRYLRDLTRSSFVYVQTKTFPCKKR</sequence>
<keyword evidence="1" id="KW-1133">Transmembrane helix</keyword>
<evidence type="ECO:0000256" key="1">
    <source>
        <dbReference type="SAM" id="Phobius"/>
    </source>
</evidence>
<dbReference type="AlphaFoldDB" id="A0A915K767"/>
<feature type="transmembrane region" description="Helical" evidence="1">
    <location>
        <begin position="6"/>
        <end position="27"/>
    </location>
</feature>
<dbReference type="WBParaSite" id="nRc.2.0.1.t34183-RA">
    <property type="protein sequence ID" value="nRc.2.0.1.t34183-RA"/>
    <property type="gene ID" value="nRc.2.0.1.g34183"/>
</dbReference>
<reference evidence="3" key="1">
    <citation type="submission" date="2022-11" db="UniProtKB">
        <authorList>
            <consortium name="WormBaseParasite"/>
        </authorList>
    </citation>
    <scope>IDENTIFICATION</scope>
</reference>
<evidence type="ECO:0000313" key="2">
    <source>
        <dbReference type="Proteomes" id="UP000887565"/>
    </source>
</evidence>
<name>A0A915K767_ROMCU</name>
<keyword evidence="1" id="KW-0472">Membrane</keyword>
<keyword evidence="1" id="KW-0812">Transmembrane</keyword>
<organism evidence="2 3">
    <name type="scientific">Romanomermis culicivorax</name>
    <name type="common">Nematode worm</name>
    <dbReference type="NCBI Taxonomy" id="13658"/>
    <lineage>
        <taxon>Eukaryota</taxon>
        <taxon>Metazoa</taxon>
        <taxon>Ecdysozoa</taxon>
        <taxon>Nematoda</taxon>
        <taxon>Enoplea</taxon>
        <taxon>Dorylaimia</taxon>
        <taxon>Mermithida</taxon>
        <taxon>Mermithoidea</taxon>
        <taxon>Mermithidae</taxon>
        <taxon>Romanomermis</taxon>
    </lineage>
</organism>